<keyword evidence="6" id="KW-1015">Disulfide bond</keyword>
<dbReference type="WBParaSite" id="NBR_0000862901-mRNA-1">
    <property type="protein sequence ID" value="NBR_0000862901-mRNA-1"/>
    <property type="gene ID" value="NBR_0000862901"/>
</dbReference>
<evidence type="ECO:0000313" key="10">
    <source>
        <dbReference type="Proteomes" id="UP000271162"/>
    </source>
</evidence>
<dbReference type="PANTHER" id="PTHR22897:SF8">
    <property type="entry name" value="SULFHYDRYL OXIDASE"/>
    <property type="match status" value="1"/>
</dbReference>
<dbReference type="Proteomes" id="UP000271162">
    <property type="component" value="Unassembled WGS sequence"/>
</dbReference>
<keyword evidence="2 7" id="KW-0285">Flavoprotein</keyword>
<keyword evidence="4 7" id="KW-0274">FAD</keyword>
<comment type="catalytic activity">
    <reaction evidence="7">
        <text>2 R'C(R)SH + O2 = R'C(R)S-S(R)CR' + H2O2</text>
        <dbReference type="Rhea" id="RHEA:17357"/>
        <dbReference type="ChEBI" id="CHEBI:15379"/>
        <dbReference type="ChEBI" id="CHEBI:16240"/>
        <dbReference type="ChEBI" id="CHEBI:16520"/>
        <dbReference type="ChEBI" id="CHEBI:17412"/>
        <dbReference type="EC" id="1.8.3.2"/>
    </reaction>
</comment>
<gene>
    <name evidence="9" type="ORF">NBR_LOCUS8630</name>
</gene>
<dbReference type="Gene3D" id="1.20.120.310">
    <property type="entry name" value="ERV/ALR sulfhydryl oxidase domain"/>
    <property type="match status" value="1"/>
</dbReference>
<dbReference type="OMA" id="HAPEDVF"/>
<dbReference type="AlphaFoldDB" id="A0A0N4XZL3"/>
<dbReference type="Pfam" id="PF04777">
    <property type="entry name" value="Evr1_Alr"/>
    <property type="match status" value="1"/>
</dbReference>
<organism evidence="11">
    <name type="scientific">Nippostrongylus brasiliensis</name>
    <name type="common">Rat hookworm</name>
    <dbReference type="NCBI Taxonomy" id="27835"/>
    <lineage>
        <taxon>Eukaryota</taxon>
        <taxon>Metazoa</taxon>
        <taxon>Ecdysozoa</taxon>
        <taxon>Nematoda</taxon>
        <taxon>Chromadorea</taxon>
        <taxon>Rhabditida</taxon>
        <taxon>Rhabditina</taxon>
        <taxon>Rhabditomorpha</taxon>
        <taxon>Strongyloidea</taxon>
        <taxon>Heligmosomidae</taxon>
        <taxon>Nippostrongylus</taxon>
    </lineage>
</organism>
<name>A0A0N4XZL3_NIPBR</name>
<accession>A0A0N4XZL3</accession>
<comment type="cofactor">
    <cofactor evidence="1 7">
        <name>FAD</name>
        <dbReference type="ChEBI" id="CHEBI:57692"/>
    </cofactor>
</comment>
<evidence type="ECO:0000256" key="3">
    <source>
        <dbReference type="ARBA" id="ARBA00022729"/>
    </source>
</evidence>
<proteinExistence type="predicted"/>
<sequence>EAAGNPFAVNTDWDHCRGSSGQFRGYTCGLWITFHTLTVSAYKHAEDHLAEFKPLEPLQAIRSWVGSFFGCLHCRQHFLKMTTHTFPIETQVHAPEDVFLYLWRAHNIVNKRLQGRDTEDPQFPKVQFPAKFLCSNCTSNGSFKDDVSKAFLLSHYSNIKPSTIKTSTSSKFFK</sequence>
<dbReference type="GO" id="GO:0000139">
    <property type="term" value="C:Golgi membrane"/>
    <property type="evidence" value="ECO:0007669"/>
    <property type="project" value="TreeGrafter"/>
</dbReference>
<evidence type="ECO:0000256" key="7">
    <source>
        <dbReference type="RuleBase" id="RU371123"/>
    </source>
</evidence>
<evidence type="ECO:0000313" key="9">
    <source>
        <dbReference type="EMBL" id="VDL72219.1"/>
    </source>
</evidence>
<keyword evidence="10" id="KW-1185">Reference proteome</keyword>
<dbReference type="PROSITE" id="PS51324">
    <property type="entry name" value="ERV_ALR"/>
    <property type="match status" value="1"/>
</dbReference>
<dbReference type="EMBL" id="UYSL01020030">
    <property type="protein sequence ID" value="VDL72219.1"/>
    <property type="molecule type" value="Genomic_DNA"/>
</dbReference>
<evidence type="ECO:0000256" key="1">
    <source>
        <dbReference type="ARBA" id="ARBA00001974"/>
    </source>
</evidence>
<evidence type="ECO:0000256" key="6">
    <source>
        <dbReference type="ARBA" id="ARBA00023157"/>
    </source>
</evidence>
<dbReference type="GO" id="GO:0005615">
    <property type="term" value="C:extracellular space"/>
    <property type="evidence" value="ECO:0007669"/>
    <property type="project" value="TreeGrafter"/>
</dbReference>
<dbReference type="EC" id="1.8.3.2" evidence="7"/>
<keyword evidence="3" id="KW-0732">Signal</keyword>
<feature type="domain" description="ERV/ALR sulfhydryl oxidase" evidence="8">
    <location>
        <begin position="19"/>
        <end position="127"/>
    </location>
</feature>
<protein>
    <recommendedName>
        <fullName evidence="7">Sulfhydryl oxidase</fullName>
        <ecNumber evidence="7">1.8.3.2</ecNumber>
    </recommendedName>
</protein>
<evidence type="ECO:0000256" key="5">
    <source>
        <dbReference type="ARBA" id="ARBA00023002"/>
    </source>
</evidence>
<reference evidence="11" key="1">
    <citation type="submission" date="2017-02" db="UniProtKB">
        <authorList>
            <consortium name="WormBaseParasite"/>
        </authorList>
    </citation>
    <scope>IDENTIFICATION</scope>
</reference>
<dbReference type="InterPro" id="IPR017905">
    <property type="entry name" value="ERV/ALR_sulphydryl_oxidase"/>
</dbReference>
<evidence type="ECO:0000313" key="11">
    <source>
        <dbReference type="WBParaSite" id="NBR_0000862901-mRNA-1"/>
    </source>
</evidence>
<dbReference type="GO" id="GO:0016971">
    <property type="term" value="F:flavin-dependent sulfhydryl oxidase activity"/>
    <property type="evidence" value="ECO:0007669"/>
    <property type="project" value="InterPro"/>
</dbReference>
<dbReference type="InterPro" id="IPR036774">
    <property type="entry name" value="ERV/ALR_sulphydryl_oxid_sf"/>
</dbReference>
<dbReference type="SUPFAM" id="SSF69000">
    <property type="entry name" value="FAD-dependent thiol oxidase"/>
    <property type="match status" value="1"/>
</dbReference>
<evidence type="ECO:0000259" key="8">
    <source>
        <dbReference type="PROSITE" id="PS51324"/>
    </source>
</evidence>
<dbReference type="PANTHER" id="PTHR22897">
    <property type="entry name" value="QUIESCIN Q6-RELATED SULFHYDRYL OXIDASE"/>
    <property type="match status" value="1"/>
</dbReference>
<evidence type="ECO:0000256" key="2">
    <source>
        <dbReference type="ARBA" id="ARBA00022630"/>
    </source>
</evidence>
<keyword evidence="5 7" id="KW-0560">Oxidoreductase</keyword>
<evidence type="ECO:0000256" key="4">
    <source>
        <dbReference type="ARBA" id="ARBA00022827"/>
    </source>
</evidence>
<dbReference type="InterPro" id="IPR039798">
    <property type="entry name" value="Sulfhydryl_oxidase"/>
</dbReference>
<dbReference type="GO" id="GO:0006457">
    <property type="term" value="P:protein folding"/>
    <property type="evidence" value="ECO:0007669"/>
    <property type="project" value="TreeGrafter"/>
</dbReference>
<dbReference type="FunFam" id="1.20.120.310:FF:000005">
    <property type="entry name" value="Sulfhydryl oxidase"/>
    <property type="match status" value="1"/>
</dbReference>
<reference evidence="9 10" key="2">
    <citation type="submission" date="2018-11" db="EMBL/GenBank/DDBJ databases">
        <authorList>
            <consortium name="Pathogen Informatics"/>
        </authorList>
    </citation>
    <scope>NUCLEOTIDE SEQUENCE [LARGE SCALE GENOMIC DNA]</scope>
</reference>
<dbReference type="STRING" id="27835.A0A0N4XZL3"/>
<dbReference type="GO" id="GO:0003756">
    <property type="term" value="F:protein disulfide isomerase activity"/>
    <property type="evidence" value="ECO:0007669"/>
    <property type="project" value="TreeGrafter"/>
</dbReference>